<proteinExistence type="predicted"/>
<dbReference type="EMBL" id="MT141415">
    <property type="protein sequence ID" value="QJA60607.1"/>
    <property type="molecule type" value="Genomic_DNA"/>
</dbReference>
<evidence type="ECO:0000256" key="1">
    <source>
        <dbReference type="SAM" id="Phobius"/>
    </source>
</evidence>
<keyword evidence="1" id="KW-0472">Membrane</keyword>
<name>A0A6M3IU41_9ZZZZ</name>
<organism evidence="2">
    <name type="scientific">viral metagenome</name>
    <dbReference type="NCBI Taxonomy" id="1070528"/>
    <lineage>
        <taxon>unclassified sequences</taxon>
        <taxon>metagenomes</taxon>
        <taxon>organismal metagenomes</taxon>
    </lineage>
</organism>
<keyword evidence="1" id="KW-0812">Transmembrane</keyword>
<protein>
    <submittedName>
        <fullName evidence="2">Uncharacterized protein</fullName>
    </submittedName>
</protein>
<feature type="transmembrane region" description="Helical" evidence="1">
    <location>
        <begin position="6"/>
        <end position="25"/>
    </location>
</feature>
<reference evidence="2" key="1">
    <citation type="submission" date="2020-03" db="EMBL/GenBank/DDBJ databases">
        <title>The deep terrestrial virosphere.</title>
        <authorList>
            <person name="Holmfeldt K."/>
            <person name="Nilsson E."/>
            <person name="Simone D."/>
            <person name="Lopez-Fernandez M."/>
            <person name="Wu X."/>
            <person name="de Brujin I."/>
            <person name="Lundin D."/>
            <person name="Andersson A."/>
            <person name="Bertilsson S."/>
            <person name="Dopson M."/>
        </authorList>
    </citation>
    <scope>NUCLEOTIDE SEQUENCE</scope>
    <source>
        <strain evidence="2">MM415B01087</strain>
    </source>
</reference>
<sequence length="64" mass="7512">MKGFLAILTVLTIVGYIFWMCFDIYDIGYKYGQVDSLTGKVKYELVEHLDKTKEWKKIKDKTGE</sequence>
<keyword evidence="1" id="KW-1133">Transmembrane helix</keyword>
<gene>
    <name evidence="2" type="ORF">MM415B01087_0001</name>
</gene>
<dbReference type="AlphaFoldDB" id="A0A6M3IU41"/>
<accession>A0A6M3IU41</accession>
<evidence type="ECO:0000313" key="2">
    <source>
        <dbReference type="EMBL" id="QJA60607.1"/>
    </source>
</evidence>